<dbReference type="GO" id="GO:0061542">
    <property type="term" value="F:3-demethylubiquinol 3-O-methyltransferase activity"/>
    <property type="evidence" value="ECO:0007669"/>
    <property type="project" value="UniProtKB-EC"/>
</dbReference>
<dbReference type="eggNOG" id="COG0500">
    <property type="taxonomic scope" value="Bacteria"/>
</dbReference>
<evidence type="ECO:0000256" key="3">
    <source>
        <dbReference type="ARBA" id="ARBA00022691"/>
    </source>
</evidence>
<evidence type="ECO:0000256" key="4">
    <source>
        <dbReference type="SAM" id="MobiDB-lite"/>
    </source>
</evidence>
<keyword evidence="2 6" id="KW-0808">Transferase</keyword>
<evidence type="ECO:0000313" key="7">
    <source>
        <dbReference type="Proteomes" id="UP000215332"/>
    </source>
</evidence>
<dbReference type="CDD" id="cd02440">
    <property type="entry name" value="AdoMet_MTases"/>
    <property type="match status" value="1"/>
</dbReference>
<dbReference type="InterPro" id="IPR029063">
    <property type="entry name" value="SAM-dependent_MTases_sf"/>
</dbReference>
<feature type="region of interest" description="Disordered" evidence="4">
    <location>
        <begin position="178"/>
        <end position="202"/>
    </location>
</feature>
<evidence type="ECO:0000259" key="5">
    <source>
        <dbReference type="Pfam" id="PF08241"/>
    </source>
</evidence>
<dbReference type="InterPro" id="IPR013216">
    <property type="entry name" value="Methyltransf_11"/>
</dbReference>
<dbReference type="EC" id="2.1.1.64" evidence="6"/>
<evidence type="ECO:0000256" key="1">
    <source>
        <dbReference type="ARBA" id="ARBA00022603"/>
    </source>
</evidence>
<dbReference type="KEGG" id="cgrn:4412665_01860"/>
<keyword evidence="1 6" id="KW-0489">Methyltransferase</keyword>
<organism evidence="6 7">
    <name type="scientific">Cutibacterium granulosum</name>
    <dbReference type="NCBI Taxonomy" id="33011"/>
    <lineage>
        <taxon>Bacteria</taxon>
        <taxon>Bacillati</taxon>
        <taxon>Actinomycetota</taxon>
        <taxon>Actinomycetes</taxon>
        <taxon>Propionibacteriales</taxon>
        <taxon>Propionibacteriaceae</taxon>
        <taxon>Cutibacterium</taxon>
    </lineage>
</organism>
<dbReference type="Proteomes" id="UP000215332">
    <property type="component" value="Chromosome 1"/>
</dbReference>
<evidence type="ECO:0000256" key="2">
    <source>
        <dbReference type="ARBA" id="ARBA00022679"/>
    </source>
</evidence>
<keyword evidence="6" id="KW-0830">Ubiquinone</keyword>
<dbReference type="EMBL" id="LT906441">
    <property type="protein sequence ID" value="SNV39999.1"/>
    <property type="molecule type" value="Genomic_DNA"/>
</dbReference>
<accession>A0A239X0D9</accession>
<name>A0A239X0D9_9ACTN</name>
<sequence length="252" mass="28978">MVSTDRIADMWTDASDDYDRIVSRELRNLRDVDYWRHELDTRLGDEPRDVLDVGCGPGFFSIMLSRLGHRVTSLDASEGMLRAARRNLTWYGIEPHVRHSDVVTLDDVADSSVDAVVSRDVVWTLHDPAAAYRRWFQVLRPGGLVLIYDGNYRTDRTGVRHSIWKALSNGLIMLTEGRRRGHAHDDGSDPTANLPSRRRERPATDVPLLREAGFVDVTTEPDRYRMSRRHLGYWKYAHQGEKFIIEAHKPSQ</sequence>
<evidence type="ECO:0000313" key="6">
    <source>
        <dbReference type="EMBL" id="SNV39999.1"/>
    </source>
</evidence>
<keyword evidence="3" id="KW-0949">S-adenosyl-L-methionine</keyword>
<dbReference type="SUPFAM" id="SSF53335">
    <property type="entry name" value="S-adenosyl-L-methionine-dependent methyltransferases"/>
    <property type="match status" value="1"/>
</dbReference>
<dbReference type="PANTHER" id="PTHR43464:SF19">
    <property type="entry name" value="UBIQUINONE BIOSYNTHESIS O-METHYLTRANSFERASE, MITOCHONDRIAL"/>
    <property type="match status" value="1"/>
</dbReference>
<proteinExistence type="predicted"/>
<protein>
    <submittedName>
        <fullName evidence="6">3-demethylubiquinone-9 3-methyltransferase</fullName>
        <ecNumber evidence="6">2.1.1.64</ecNumber>
    </submittedName>
</protein>
<reference evidence="6 7" key="1">
    <citation type="submission" date="2017-06" db="EMBL/GenBank/DDBJ databases">
        <authorList>
            <consortium name="Pathogen Informatics"/>
        </authorList>
    </citation>
    <scope>NUCLEOTIDE SEQUENCE [LARGE SCALE GENOMIC DNA]</scope>
    <source>
        <strain evidence="6 7">NCTC11865</strain>
    </source>
</reference>
<dbReference type="Gene3D" id="3.40.50.150">
    <property type="entry name" value="Vaccinia Virus protein VP39"/>
    <property type="match status" value="1"/>
</dbReference>
<dbReference type="RefSeq" id="WP_021106257.1">
    <property type="nucleotide sequence ID" value="NZ_LT906441.1"/>
</dbReference>
<dbReference type="PANTHER" id="PTHR43464">
    <property type="entry name" value="METHYLTRANSFERASE"/>
    <property type="match status" value="1"/>
</dbReference>
<dbReference type="GO" id="GO:0032259">
    <property type="term" value="P:methylation"/>
    <property type="evidence" value="ECO:0007669"/>
    <property type="project" value="UniProtKB-KW"/>
</dbReference>
<feature type="domain" description="Methyltransferase type 11" evidence="5">
    <location>
        <begin position="51"/>
        <end position="147"/>
    </location>
</feature>
<gene>
    <name evidence="6" type="primary">ubiG</name>
    <name evidence="6" type="ORF">SAMEA4412665_01860</name>
</gene>
<dbReference type="AlphaFoldDB" id="A0A239X0D9"/>
<dbReference type="Pfam" id="PF08241">
    <property type="entry name" value="Methyltransf_11"/>
    <property type="match status" value="1"/>
</dbReference>